<feature type="active site" description="For OMPdecase activity" evidence="10">
    <location>
        <position position="63"/>
    </location>
</feature>
<dbReference type="RefSeq" id="WP_133264496.1">
    <property type="nucleotide sequence ID" value="NZ_JAGYGP010000001.1"/>
</dbReference>
<dbReference type="InterPro" id="IPR018089">
    <property type="entry name" value="OMPdecase_AS"/>
</dbReference>
<dbReference type="EC" id="4.1.1.23" evidence="9"/>
<keyword evidence="15" id="KW-1185">Reference proteome</keyword>
<reference evidence="14 15" key="1">
    <citation type="journal article" date="2019" name="Appl. Microbiol. Biotechnol.">
        <title>Uncovering carbohydrate metabolism through a genotype-phenotype association study of 56 lactic acid bacteria genomes.</title>
        <authorList>
            <person name="Buron-Moles G."/>
            <person name="Chailyan A."/>
            <person name="Dolejs I."/>
            <person name="Forster J."/>
            <person name="Miks M.H."/>
        </authorList>
    </citation>
    <scope>NUCLEOTIDE SEQUENCE [LARGE SCALE GENOMIC DNA]</scope>
    <source>
        <strain evidence="14 15">ATCC 700006</strain>
    </source>
</reference>
<dbReference type="PROSITE" id="PS00156">
    <property type="entry name" value="OMPDECASE"/>
    <property type="match status" value="1"/>
</dbReference>
<feature type="active site" description="For OMPdecase activity" evidence="10">
    <location>
        <position position="66"/>
    </location>
</feature>
<evidence type="ECO:0000256" key="1">
    <source>
        <dbReference type="ARBA" id="ARBA00002356"/>
    </source>
</evidence>
<feature type="binding site" evidence="9 11">
    <location>
        <position position="180"/>
    </location>
    <ligand>
        <name>substrate</name>
    </ligand>
</feature>
<organism evidence="14 15">
    <name type="scientific">Leuconostoc fallax</name>
    <dbReference type="NCBI Taxonomy" id="1251"/>
    <lineage>
        <taxon>Bacteria</taxon>
        <taxon>Bacillati</taxon>
        <taxon>Bacillota</taxon>
        <taxon>Bacilli</taxon>
        <taxon>Lactobacillales</taxon>
        <taxon>Lactobacillaceae</taxon>
        <taxon>Leuconostoc</taxon>
    </lineage>
</organism>
<evidence type="ECO:0000256" key="5">
    <source>
        <dbReference type="ARBA" id="ARBA00022975"/>
    </source>
</evidence>
<evidence type="ECO:0000256" key="3">
    <source>
        <dbReference type="ARBA" id="ARBA00011738"/>
    </source>
</evidence>
<dbReference type="AlphaFoldDB" id="A0A4R5N934"/>
<keyword evidence="5 9" id="KW-0665">Pyrimidine biosynthesis</keyword>
<proteinExistence type="inferred from homology"/>
<feature type="active site" description="For OMPdecase activity" evidence="10">
    <location>
        <position position="61"/>
    </location>
</feature>
<accession>A0A4R5N934</accession>
<dbReference type="FunFam" id="3.20.20.70:FF:000015">
    <property type="entry name" value="Orotidine 5'-phosphate decarboxylase"/>
    <property type="match status" value="1"/>
</dbReference>
<protein>
    <recommendedName>
        <fullName evidence="9">Orotidine 5'-phosphate decarboxylase</fullName>
        <ecNumber evidence="9">4.1.1.23</ecNumber>
    </recommendedName>
    <alternativeName>
        <fullName evidence="9">OMP decarboxylase</fullName>
        <shortName evidence="9">OMPDCase</shortName>
        <shortName evidence="9">OMPdecase</shortName>
    </alternativeName>
</protein>
<dbReference type="InterPro" id="IPR014732">
    <property type="entry name" value="OMPdecase"/>
</dbReference>
<dbReference type="CDD" id="cd04725">
    <property type="entry name" value="OMP_decarboxylase_like"/>
    <property type="match status" value="1"/>
</dbReference>
<evidence type="ECO:0000313" key="14">
    <source>
        <dbReference type="EMBL" id="TDG68150.1"/>
    </source>
</evidence>
<dbReference type="GO" id="GO:0004590">
    <property type="term" value="F:orotidine-5'-phosphate decarboxylase activity"/>
    <property type="evidence" value="ECO:0007669"/>
    <property type="project" value="UniProtKB-UniRule"/>
</dbReference>
<feature type="binding site" evidence="9 11">
    <location>
        <position position="118"/>
    </location>
    <ligand>
        <name>substrate</name>
    </ligand>
</feature>
<comment type="pathway">
    <text evidence="2 9 12">Pyrimidine metabolism; UMP biosynthesis via de novo pathway; UMP from orotate: step 2/2.</text>
</comment>
<evidence type="ECO:0000256" key="2">
    <source>
        <dbReference type="ARBA" id="ARBA00004861"/>
    </source>
</evidence>
<dbReference type="InterPro" id="IPR011060">
    <property type="entry name" value="RibuloseP-bd_barrel"/>
</dbReference>
<dbReference type="GO" id="GO:0005829">
    <property type="term" value="C:cytosol"/>
    <property type="evidence" value="ECO:0007669"/>
    <property type="project" value="TreeGrafter"/>
</dbReference>
<evidence type="ECO:0000313" key="15">
    <source>
        <dbReference type="Proteomes" id="UP000295681"/>
    </source>
</evidence>
<feature type="binding site" evidence="9 11">
    <location>
        <position position="10"/>
    </location>
    <ligand>
        <name>substrate</name>
    </ligand>
</feature>
<dbReference type="InterPro" id="IPR001754">
    <property type="entry name" value="OMPdeCOase_dom"/>
</dbReference>
<dbReference type="PANTHER" id="PTHR32119">
    <property type="entry name" value="OROTIDINE 5'-PHOSPHATE DECARBOXYLASE"/>
    <property type="match status" value="1"/>
</dbReference>
<comment type="subunit">
    <text evidence="3 9">Homodimer.</text>
</comment>
<evidence type="ECO:0000256" key="6">
    <source>
        <dbReference type="ARBA" id="ARBA00023239"/>
    </source>
</evidence>
<evidence type="ECO:0000256" key="9">
    <source>
        <dbReference type="HAMAP-Rule" id="MF_01200"/>
    </source>
</evidence>
<sequence length="231" mass="25379">MDHPIFIALDFATADLARQFLKKFEHVQPKPAIKIGMELFYATGPDFVRELRQAGFTIFLDLKLYDIPNTVAQAVRTITRLDVQYLTLHAMGGAKMLEAAVAAKQNSDLKLLAVTQLTSLTEVEMQSTQSTTLTMTQSVKHLAELAYQQGIDGTISSALEATPILQVTAPEFLRITPGIRLAGDSADDQKRITTPSQARELAASGLVIGRSITKAQDPVTAYMRAKKEWSE</sequence>
<feature type="binding site" evidence="9">
    <location>
        <begin position="61"/>
        <end position="70"/>
    </location>
    <ligand>
        <name>substrate</name>
    </ligand>
</feature>
<gene>
    <name evidence="9" type="primary">pyrF</name>
    <name evidence="14" type="ORF">C5L23_000456</name>
</gene>
<comment type="function">
    <text evidence="1 9">Catalyzes the decarboxylation of orotidine 5'-monophosphate (OMP) to uridine 5'-monophosphate (UMP).</text>
</comment>
<evidence type="ECO:0000256" key="8">
    <source>
        <dbReference type="ARBA" id="ARBA00061012"/>
    </source>
</evidence>
<dbReference type="GO" id="GO:0044205">
    <property type="term" value="P:'de novo' UMP biosynthetic process"/>
    <property type="evidence" value="ECO:0007669"/>
    <property type="project" value="UniProtKB-UniRule"/>
</dbReference>
<dbReference type="EMBL" id="PUFI01000014">
    <property type="protein sequence ID" value="TDG68150.1"/>
    <property type="molecule type" value="Genomic_DNA"/>
</dbReference>
<evidence type="ECO:0000256" key="4">
    <source>
        <dbReference type="ARBA" id="ARBA00022793"/>
    </source>
</evidence>
<feature type="binding site" evidence="9 11">
    <location>
        <position position="34"/>
    </location>
    <ligand>
        <name>substrate</name>
    </ligand>
</feature>
<dbReference type="InterPro" id="IPR047596">
    <property type="entry name" value="OMPdecase_bac"/>
</dbReference>
<feature type="binding site" evidence="9 11">
    <location>
        <position position="209"/>
    </location>
    <ligand>
        <name>substrate</name>
    </ligand>
</feature>
<dbReference type="Proteomes" id="UP000295681">
    <property type="component" value="Unassembled WGS sequence"/>
</dbReference>
<dbReference type="SMART" id="SM00934">
    <property type="entry name" value="OMPdecase"/>
    <property type="match status" value="1"/>
</dbReference>
<evidence type="ECO:0000256" key="12">
    <source>
        <dbReference type="RuleBase" id="RU000512"/>
    </source>
</evidence>
<dbReference type="UniPathway" id="UPA00070">
    <property type="reaction ID" value="UER00120"/>
</dbReference>
<keyword evidence="4 9" id="KW-0210">Decarboxylase</keyword>
<feature type="active site" description="Proton donor" evidence="9">
    <location>
        <position position="63"/>
    </location>
</feature>
<evidence type="ECO:0000259" key="13">
    <source>
        <dbReference type="SMART" id="SM00934"/>
    </source>
</evidence>
<dbReference type="NCBIfam" id="NF001273">
    <property type="entry name" value="PRK00230.1"/>
    <property type="match status" value="1"/>
</dbReference>
<feature type="binding site" evidence="9 11">
    <location>
        <position position="210"/>
    </location>
    <ligand>
        <name>substrate</name>
    </ligand>
</feature>
<dbReference type="Pfam" id="PF00215">
    <property type="entry name" value="OMPdecase"/>
    <property type="match status" value="1"/>
</dbReference>
<dbReference type="NCBIfam" id="TIGR01740">
    <property type="entry name" value="pyrF"/>
    <property type="match status" value="1"/>
</dbReference>
<feature type="binding site" evidence="9 11">
    <location>
        <position position="189"/>
    </location>
    <ligand>
        <name>substrate</name>
    </ligand>
</feature>
<feature type="domain" description="Orotidine 5'-phosphate decarboxylase" evidence="13">
    <location>
        <begin position="4"/>
        <end position="225"/>
    </location>
</feature>
<comment type="caution">
    <text evidence="14">The sequence shown here is derived from an EMBL/GenBank/DDBJ whole genome shotgun (WGS) entry which is preliminary data.</text>
</comment>
<dbReference type="GO" id="GO:0006207">
    <property type="term" value="P:'de novo' pyrimidine nucleobase biosynthetic process"/>
    <property type="evidence" value="ECO:0007669"/>
    <property type="project" value="InterPro"/>
</dbReference>
<dbReference type="HAMAP" id="MF_01200_B">
    <property type="entry name" value="OMPdecase_type1_B"/>
    <property type="match status" value="1"/>
</dbReference>
<comment type="similarity">
    <text evidence="8 9">Belongs to the OMP decarboxylase family. Type 1 subfamily.</text>
</comment>
<name>A0A4R5N934_9LACO</name>
<keyword evidence="6 9" id="KW-0456">Lyase</keyword>
<comment type="catalytic activity">
    <reaction evidence="7 9 12">
        <text>orotidine 5'-phosphate + H(+) = UMP + CO2</text>
        <dbReference type="Rhea" id="RHEA:11596"/>
        <dbReference type="ChEBI" id="CHEBI:15378"/>
        <dbReference type="ChEBI" id="CHEBI:16526"/>
        <dbReference type="ChEBI" id="CHEBI:57538"/>
        <dbReference type="ChEBI" id="CHEBI:57865"/>
        <dbReference type="EC" id="4.1.1.23"/>
    </reaction>
</comment>
<dbReference type="Gene3D" id="3.20.20.70">
    <property type="entry name" value="Aldolase class I"/>
    <property type="match status" value="1"/>
</dbReference>
<evidence type="ECO:0000256" key="10">
    <source>
        <dbReference type="PIRSR" id="PIRSR614732-1"/>
    </source>
</evidence>
<evidence type="ECO:0000256" key="11">
    <source>
        <dbReference type="PIRSR" id="PIRSR614732-2"/>
    </source>
</evidence>
<dbReference type="STRING" id="907931.GCA_000165675_00872"/>
<dbReference type="InterPro" id="IPR013785">
    <property type="entry name" value="Aldolase_TIM"/>
</dbReference>
<dbReference type="SUPFAM" id="SSF51366">
    <property type="entry name" value="Ribulose-phoshate binding barrel"/>
    <property type="match status" value="1"/>
</dbReference>
<evidence type="ECO:0000256" key="7">
    <source>
        <dbReference type="ARBA" id="ARBA00049157"/>
    </source>
</evidence>
<dbReference type="PANTHER" id="PTHR32119:SF2">
    <property type="entry name" value="OROTIDINE 5'-PHOSPHATE DECARBOXYLASE"/>
    <property type="match status" value="1"/>
</dbReference>